<dbReference type="CDD" id="cd03801">
    <property type="entry name" value="GT4_PimA-like"/>
    <property type="match status" value="1"/>
</dbReference>
<keyword evidence="3" id="KW-1185">Reference proteome</keyword>
<dbReference type="Pfam" id="PF13692">
    <property type="entry name" value="Glyco_trans_1_4"/>
    <property type="match status" value="1"/>
</dbReference>
<dbReference type="OrthoDB" id="9810929at2"/>
<dbReference type="Proteomes" id="UP000293995">
    <property type="component" value="Chromosome"/>
</dbReference>
<proteinExistence type="predicted"/>
<keyword evidence="1 2" id="KW-0808">Transferase</keyword>
<evidence type="ECO:0000256" key="1">
    <source>
        <dbReference type="ARBA" id="ARBA00022679"/>
    </source>
</evidence>
<dbReference type="KEGG" id="mprt:ET475_08175"/>
<evidence type="ECO:0000313" key="3">
    <source>
        <dbReference type="Proteomes" id="UP000293995"/>
    </source>
</evidence>
<dbReference type="GO" id="GO:0016757">
    <property type="term" value="F:glycosyltransferase activity"/>
    <property type="evidence" value="ECO:0007669"/>
    <property type="project" value="TreeGrafter"/>
</dbReference>
<dbReference type="PANTHER" id="PTHR46401">
    <property type="entry name" value="GLYCOSYLTRANSFERASE WBBK-RELATED"/>
    <property type="match status" value="1"/>
</dbReference>
<dbReference type="PANTHER" id="PTHR46401:SF2">
    <property type="entry name" value="GLYCOSYLTRANSFERASE WBBK-RELATED"/>
    <property type="match status" value="1"/>
</dbReference>
<accession>A0A4P6EF04</accession>
<dbReference type="EMBL" id="CP035494">
    <property type="protein sequence ID" value="QAY59973.1"/>
    <property type="molecule type" value="Genomic_DNA"/>
</dbReference>
<dbReference type="AlphaFoldDB" id="A0A4P6EF04"/>
<organism evidence="2 3">
    <name type="scientific">Microbacterium protaetiae</name>
    <dbReference type="NCBI Taxonomy" id="2509458"/>
    <lineage>
        <taxon>Bacteria</taxon>
        <taxon>Bacillati</taxon>
        <taxon>Actinomycetota</taxon>
        <taxon>Actinomycetes</taxon>
        <taxon>Micrococcales</taxon>
        <taxon>Microbacteriaceae</taxon>
        <taxon>Microbacterium</taxon>
    </lineage>
</organism>
<dbReference type="Gene3D" id="3.40.50.2000">
    <property type="entry name" value="Glycogen Phosphorylase B"/>
    <property type="match status" value="1"/>
</dbReference>
<gene>
    <name evidence="2" type="ORF">ET475_08175</name>
</gene>
<reference evidence="2 3" key="1">
    <citation type="submission" date="2019-01" db="EMBL/GenBank/DDBJ databases">
        <title>Genome sequencing of strain DFW100M-13.</title>
        <authorList>
            <person name="Heo J."/>
            <person name="Kim S.-J."/>
            <person name="Kim J.-S."/>
            <person name="Hong S.-B."/>
            <person name="Kwon S.-W."/>
        </authorList>
    </citation>
    <scope>NUCLEOTIDE SEQUENCE [LARGE SCALE GENOMIC DNA]</scope>
    <source>
        <strain evidence="2 3">DFW100M-13</strain>
    </source>
</reference>
<dbReference type="SUPFAM" id="SSF53756">
    <property type="entry name" value="UDP-Glycosyltransferase/glycogen phosphorylase"/>
    <property type="match status" value="1"/>
</dbReference>
<dbReference type="GO" id="GO:0009103">
    <property type="term" value="P:lipopolysaccharide biosynthetic process"/>
    <property type="evidence" value="ECO:0007669"/>
    <property type="project" value="TreeGrafter"/>
</dbReference>
<sequence>MMHDAERIAPRVAFLHPSRGPITERDWSGTPLGLVTAMRGLGVEVIEVGYKVPTLVRRLAHVVSRVISHDLTAAERSSIKIWLRRRTFQNQLDRLGHLDGVLAVGTDCYELERLVVHAPVATYDDTTLSTMWESPESDTSNAGFRERDVRRWIETQARSARAATVNCASTTWAARSIVSDYGVPSDRVVAVGMGHRPRTAGPVVARDWSVPVFLFVGVDWRRKNGEAVVRAFEAVRRVHRDATLHLVGRHAPVSGPGIVDHGLLARDDPEAQNTLDNLLARATAFVLPSRFDPSPIAYLEAASAGIPVIATSEGGAGELLGEAAIVVSPFDDAALFNAMLTLSGPEEARRRGELAKERAAESTWEHVASRILAALGVSAGETERVQ</sequence>
<evidence type="ECO:0000313" key="2">
    <source>
        <dbReference type="EMBL" id="QAY59973.1"/>
    </source>
</evidence>
<dbReference type="RefSeq" id="WP_129388417.1">
    <property type="nucleotide sequence ID" value="NZ_CP035494.1"/>
</dbReference>
<name>A0A4P6EF04_9MICO</name>
<protein>
    <submittedName>
        <fullName evidence="2">Glycosyltransferase</fullName>
    </submittedName>
</protein>